<dbReference type="PRINTS" id="PR00080">
    <property type="entry name" value="SDRFAMILY"/>
</dbReference>
<dbReference type="VEuPathDB" id="ToxoDB:CSUI_004068"/>
<evidence type="ECO:0000313" key="6">
    <source>
        <dbReference type="Proteomes" id="UP000221165"/>
    </source>
</evidence>
<gene>
    <name evidence="5" type="ORF">CSUI_004068</name>
</gene>
<evidence type="ECO:0000256" key="4">
    <source>
        <dbReference type="RuleBase" id="RU000363"/>
    </source>
</evidence>
<dbReference type="PRINTS" id="PR00081">
    <property type="entry name" value="GDHRDH"/>
</dbReference>
<dbReference type="GeneID" id="94427474"/>
<dbReference type="InterPro" id="IPR036291">
    <property type="entry name" value="NAD(P)-bd_dom_sf"/>
</dbReference>
<dbReference type="Pfam" id="PF00106">
    <property type="entry name" value="adh_short"/>
    <property type="match status" value="1"/>
</dbReference>
<dbReference type="EMBL" id="MIGC01001829">
    <property type="protein sequence ID" value="PHJ22088.1"/>
    <property type="molecule type" value="Genomic_DNA"/>
</dbReference>
<dbReference type="RefSeq" id="XP_067923765.1">
    <property type="nucleotide sequence ID" value="XM_068064263.1"/>
</dbReference>
<organism evidence="5 6">
    <name type="scientific">Cystoisospora suis</name>
    <dbReference type="NCBI Taxonomy" id="483139"/>
    <lineage>
        <taxon>Eukaryota</taxon>
        <taxon>Sar</taxon>
        <taxon>Alveolata</taxon>
        <taxon>Apicomplexa</taxon>
        <taxon>Conoidasida</taxon>
        <taxon>Coccidia</taxon>
        <taxon>Eucoccidiorida</taxon>
        <taxon>Eimeriorina</taxon>
        <taxon>Sarcocystidae</taxon>
        <taxon>Cystoisospora</taxon>
    </lineage>
</organism>
<evidence type="ECO:0000256" key="3">
    <source>
        <dbReference type="ARBA" id="ARBA00023002"/>
    </source>
</evidence>
<name>A0A2C6L1X1_9APIC</name>
<evidence type="ECO:0000256" key="1">
    <source>
        <dbReference type="ARBA" id="ARBA00006484"/>
    </source>
</evidence>
<evidence type="ECO:0000313" key="5">
    <source>
        <dbReference type="EMBL" id="PHJ22088.1"/>
    </source>
</evidence>
<dbReference type="PANTHER" id="PTHR43963:SF6">
    <property type="entry name" value="CHAIN DEHYDROGENASE FAMILY PROTEIN, PUTATIVE (AFU_ORTHOLOGUE AFUA_3G15350)-RELATED"/>
    <property type="match status" value="1"/>
</dbReference>
<keyword evidence="2" id="KW-0521">NADP</keyword>
<dbReference type="SUPFAM" id="SSF51735">
    <property type="entry name" value="NAD(P)-binding Rossmann-fold domains"/>
    <property type="match status" value="1"/>
</dbReference>
<dbReference type="Proteomes" id="UP000221165">
    <property type="component" value="Unassembled WGS sequence"/>
</dbReference>
<accession>A0A2C6L1X1</accession>
<dbReference type="AlphaFoldDB" id="A0A2C6L1X1"/>
<dbReference type="InterPro" id="IPR002347">
    <property type="entry name" value="SDR_fam"/>
</dbReference>
<dbReference type="GO" id="GO:0016491">
    <property type="term" value="F:oxidoreductase activity"/>
    <property type="evidence" value="ECO:0007669"/>
    <property type="project" value="UniProtKB-KW"/>
</dbReference>
<comment type="similarity">
    <text evidence="1 4">Belongs to the short-chain dehydrogenases/reductases (SDR) family.</text>
</comment>
<dbReference type="Gene3D" id="3.40.50.720">
    <property type="entry name" value="NAD(P)-binding Rossmann-like Domain"/>
    <property type="match status" value="1"/>
</dbReference>
<reference evidence="5 6" key="1">
    <citation type="journal article" date="2017" name="Int. J. Parasitol.">
        <title>The genome of the protozoan parasite Cystoisospora suis and a reverse vaccinology approach to identify vaccine candidates.</title>
        <authorList>
            <person name="Palmieri N."/>
            <person name="Shrestha A."/>
            <person name="Ruttkowski B."/>
            <person name="Beck T."/>
            <person name="Vogl C."/>
            <person name="Tomley F."/>
            <person name="Blake D.P."/>
            <person name="Joachim A."/>
        </authorList>
    </citation>
    <scope>NUCLEOTIDE SEQUENCE [LARGE SCALE GENOMIC DNA]</scope>
    <source>
        <strain evidence="5 6">Wien I</strain>
    </source>
</reference>
<proteinExistence type="inferred from homology"/>
<keyword evidence="3" id="KW-0560">Oxidoreductase</keyword>
<evidence type="ECO:0000256" key="2">
    <source>
        <dbReference type="ARBA" id="ARBA00022857"/>
    </source>
</evidence>
<protein>
    <submittedName>
        <fullName evidence="5">Carbonyl reductase</fullName>
    </submittedName>
</protein>
<sequence length="301" mass="33248">MEKKRVALVTGGNKGIGFFIVKKLCQRLPKDLWVVVLGSRSVENGEKAVEELKRENLPMVPVFHQLDITDKASRDGMKKYLKDTYGGLDCLVNNAGYAFKRSATDSKEVQAKTTLGINYFGTKHLTDDLWPLLRDGARVVSVASMCGKFGLEHMSEAHRSQILANDLTFEKLDSIMNEYIEAAKGDRLVEGGWPDSTYEMSKTGVIAVTRLWAKKASEQSSPKGVFVACCCPGWCKSDMAGWEQPPLTADDGAETIVHLTLGGGEQEYGEFLMEKKVIDLGFSRSFVGTYHSVGDWMNASL</sequence>
<dbReference type="OrthoDB" id="10262319at2759"/>
<dbReference type="PANTHER" id="PTHR43963">
    <property type="entry name" value="CARBONYL REDUCTASE 1-RELATED"/>
    <property type="match status" value="1"/>
</dbReference>
<keyword evidence="6" id="KW-1185">Reference proteome</keyword>
<comment type="caution">
    <text evidence="5">The sequence shown here is derived from an EMBL/GenBank/DDBJ whole genome shotgun (WGS) entry which is preliminary data.</text>
</comment>